<evidence type="ECO:0008006" key="3">
    <source>
        <dbReference type="Google" id="ProtNLM"/>
    </source>
</evidence>
<keyword evidence="2" id="KW-1185">Reference proteome</keyword>
<protein>
    <recommendedName>
        <fullName evidence="3">HEAT repeat domain-containing protein</fullName>
    </recommendedName>
</protein>
<organism evidence="1 2">
    <name type="scientific">Luteolibacter rhizosphaerae</name>
    <dbReference type="NCBI Taxonomy" id="2989719"/>
    <lineage>
        <taxon>Bacteria</taxon>
        <taxon>Pseudomonadati</taxon>
        <taxon>Verrucomicrobiota</taxon>
        <taxon>Verrucomicrobiia</taxon>
        <taxon>Verrucomicrobiales</taxon>
        <taxon>Verrucomicrobiaceae</taxon>
        <taxon>Luteolibacter</taxon>
    </lineage>
</organism>
<gene>
    <name evidence="1" type="ORF">OJ996_11140</name>
</gene>
<dbReference type="EMBL" id="JAPDDR010000005">
    <property type="protein sequence ID" value="MCW1914134.1"/>
    <property type="molecule type" value="Genomic_DNA"/>
</dbReference>
<name>A0ABT3G2R3_9BACT</name>
<reference evidence="1" key="1">
    <citation type="submission" date="2022-10" db="EMBL/GenBank/DDBJ databases">
        <title>Luteolibacter sp. GHJ8, whole genome shotgun sequencing project.</title>
        <authorList>
            <person name="Zhao G."/>
            <person name="Shen L."/>
        </authorList>
    </citation>
    <scope>NUCLEOTIDE SEQUENCE</scope>
    <source>
        <strain evidence="1">GHJ8</strain>
    </source>
</reference>
<evidence type="ECO:0000313" key="1">
    <source>
        <dbReference type="EMBL" id="MCW1914134.1"/>
    </source>
</evidence>
<dbReference type="RefSeq" id="WP_264513640.1">
    <property type="nucleotide sequence ID" value="NZ_JAPDDR010000005.1"/>
</dbReference>
<comment type="caution">
    <text evidence="1">The sequence shown here is derived from an EMBL/GenBank/DDBJ whole genome shotgun (WGS) entry which is preliminary data.</text>
</comment>
<dbReference type="Proteomes" id="UP001165653">
    <property type="component" value="Unassembled WGS sequence"/>
</dbReference>
<accession>A0ABT3G2R3</accession>
<proteinExistence type="predicted"/>
<evidence type="ECO:0000313" key="2">
    <source>
        <dbReference type="Proteomes" id="UP001165653"/>
    </source>
</evidence>
<sequence length="402" mass="45476">MLSRKKLLLLSAGILVAATWIGYRAECRVMDSAGNKPLTVQSVVRRVTAPKERRQTLDRINEIRHLVGRLEASPREAAEAWEIIRALGIEDVQACLAEIPQKPQRHVNAMITQMLFQRWGQLDPQAAAEVASKPPYDQDYSVMLAIGISWAERDVEAALRWGKSQPDNTAQNMIGLTAGRLLVRQDPEKALSRALAEFPFATHGVISGLVSETANKEEARRKVVTELAALEEKRYLRSYLSQLGWFVDDKPEVLTALVKDLEQAGLPEAELKEFTQRMEQRVRHGDWERSITNTFGPDSTASAEEKQRLFSNWATNQPDKALAWAKKQGNLETLAESVRRNSNNLLRSNWQPASTPSMNPWEKGIVDQFQAWRERDTSAADQWLQTMPSDIRQHLSQDHATH</sequence>